<evidence type="ECO:0000313" key="2">
    <source>
        <dbReference type="Proteomes" id="UP000685013"/>
    </source>
</evidence>
<dbReference type="PANTHER" id="PTHR32411:SF43">
    <property type="entry name" value="CYSTEINE-RICH REPEAT SECRETORY PROTEIN 38"/>
    <property type="match status" value="1"/>
</dbReference>
<dbReference type="AlphaFoldDB" id="A0AAV6MXA6"/>
<feature type="non-terminal residue" evidence="1">
    <location>
        <position position="1"/>
    </location>
</feature>
<organism evidence="1 2">
    <name type="scientific">Cucurbita argyrosperma subsp. sororia</name>
    <dbReference type="NCBI Taxonomy" id="37648"/>
    <lineage>
        <taxon>Eukaryota</taxon>
        <taxon>Viridiplantae</taxon>
        <taxon>Streptophyta</taxon>
        <taxon>Embryophyta</taxon>
        <taxon>Tracheophyta</taxon>
        <taxon>Spermatophyta</taxon>
        <taxon>Magnoliopsida</taxon>
        <taxon>eudicotyledons</taxon>
        <taxon>Gunneridae</taxon>
        <taxon>Pentapetalae</taxon>
        <taxon>rosids</taxon>
        <taxon>fabids</taxon>
        <taxon>Cucurbitales</taxon>
        <taxon>Cucurbitaceae</taxon>
        <taxon>Cucurbiteae</taxon>
        <taxon>Cucurbita</taxon>
    </lineage>
</organism>
<accession>A0AAV6MXA6</accession>
<evidence type="ECO:0000313" key="1">
    <source>
        <dbReference type="EMBL" id="KAG6589182.1"/>
    </source>
</evidence>
<comment type="caution">
    <text evidence="1">The sequence shown here is derived from an EMBL/GenBank/DDBJ whole genome shotgun (WGS) entry which is preliminary data.</text>
</comment>
<name>A0AAV6MXA6_9ROSI</name>
<keyword evidence="2" id="KW-1185">Reference proteome</keyword>
<gene>
    <name evidence="1" type="primary">CRRSP38</name>
    <name evidence="1" type="ORF">SDJN03_17747</name>
</gene>
<proteinExistence type="predicted"/>
<protein>
    <submittedName>
        <fullName evidence="1">Cysteine-rich repeat secretory protein 38</fullName>
    </submittedName>
</protein>
<reference evidence="1 2" key="1">
    <citation type="journal article" date="2021" name="Hortic Res">
        <title>The domestication of Cucurbita argyrosperma as revealed by the genome of its wild relative.</title>
        <authorList>
            <person name="Barrera-Redondo J."/>
            <person name="Sanchez-de la Vega G."/>
            <person name="Aguirre-Liguori J.A."/>
            <person name="Castellanos-Morales G."/>
            <person name="Gutierrez-Guerrero Y.T."/>
            <person name="Aguirre-Dugua X."/>
            <person name="Aguirre-Planter E."/>
            <person name="Tenaillon M.I."/>
            <person name="Lira-Saade R."/>
            <person name="Eguiarte L.E."/>
        </authorList>
    </citation>
    <scope>NUCLEOTIDE SEQUENCE [LARGE SCALE GENOMIC DNA]</scope>
    <source>
        <strain evidence="1">JBR-2021</strain>
    </source>
</reference>
<sequence>MSHGYLTTRQEIQHRFGYKKDSNIWYDCGLLKYFNAKFFGKNQNGGFRFYLRNVQEVDDPTSFIDQVKNLLDDAIAELPYWCANGAEVGGRVVGGSCNFFLSKFDQL</sequence>
<dbReference type="InterPro" id="IPR050581">
    <property type="entry name" value="CRR_secretory_protein"/>
</dbReference>
<dbReference type="EMBL" id="JAGKQH010000011">
    <property type="protein sequence ID" value="KAG6589182.1"/>
    <property type="molecule type" value="Genomic_DNA"/>
</dbReference>
<dbReference type="Proteomes" id="UP000685013">
    <property type="component" value="Chromosome 11"/>
</dbReference>
<dbReference type="PANTHER" id="PTHR32411">
    <property type="entry name" value="CYSTEINE-RICH REPEAT SECRETORY PROTEIN 38-RELATED"/>
    <property type="match status" value="1"/>
</dbReference>